<reference evidence="3 4" key="1">
    <citation type="journal article" date="2023" name="ISME J.">
        <title>Cultivation and genomic characterization of novel and ubiquitous marine nitrite-oxidizing bacteria from the Nitrospirales.</title>
        <authorList>
            <person name="Mueller A.J."/>
            <person name="Daebeler A."/>
            <person name="Herbold C.W."/>
            <person name="Kirkegaard R.H."/>
            <person name="Daims H."/>
        </authorList>
    </citation>
    <scope>NUCLEOTIDE SEQUENCE [LARGE SCALE GENOMIC DNA]</scope>
    <source>
        <strain evidence="3 4">EB</strain>
    </source>
</reference>
<dbReference type="PRINTS" id="PR01438">
    <property type="entry name" value="UNVRSLSTRESS"/>
</dbReference>
<comment type="similarity">
    <text evidence="1">Belongs to the universal stress protein A family.</text>
</comment>
<keyword evidence="4" id="KW-1185">Reference proteome</keyword>
<dbReference type="InterPro" id="IPR006016">
    <property type="entry name" value="UspA"/>
</dbReference>
<dbReference type="RefSeq" id="WP_313833064.1">
    <property type="nucleotide sequence ID" value="NZ_JAQOUE010000001.1"/>
</dbReference>
<dbReference type="InterPro" id="IPR006015">
    <property type="entry name" value="Universal_stress_UspA"/>
</dbReference>
<protein>
    <submittedName>
        <fullName evidence="3">Universal stress protein</fullName>
    </submittedName>
</protein>
<dbReference type="PANTHER" id="PTHR46268:SF6">
    <property type="entry name" value="UNIVERSAL STRESS PROTEIN UP12"/>
    <property type="match status" value="1"/>
</dbReference>
<name>A0ABU3K8G5_9BACT</name>
<dbReference type="Proteomes" id="UP001250932">
    <property type="component" value="Unassembled WGS sequence"/>
</dbReference>
<comment type="caution">
    <text evidence="3">The sequence shown here is derived from an EMBL/GenBank/DDBJ whole genome shotgun (WGS) entry which is preliminary data.</text>
</comment>
<dbReference type="CDD" id="cd00293">
    <property type="entry name" value="USP-like"/>
    <property type="match status" value="2"/>
</dbReference>
<evidence type="ECO:0000256" key="1">
    <source>
        <dbReference type="ARBA" id="ARBA00008791"/>
    </source>
</evidence>
<evidence type="ECO:0000259" key="2">
    <source>
        <dbReference type="Pfam" id="PF00582"/>
    </source>
</evidence>
<gene>
    <name evidence="3" type="ORF">PPG34_09720</name>
</gene>
<dbReference type="Pfam" id="PF00582">
    <property type="entry name" value="Usp"/>
    <property type="match status" value="2"/>
</dbReference>
<dbReference type="EMBL" id="JAQOUE010000001">
    <property type="protein sequence ID" value="MDT7042628.1"/>
    <property type="molecule type" value="Genomic_DNA"/>
</dbReference>
<evidence type="ECO:0000313" key="3">
    <source>
        <dbReference type="EMBL" id="MDT7042628.1"/>
    </source>
</evidence>
<accession>A0ABU3K8G5</accession>
<evidence type="ECO:0000313" key="4">
    <source>
        <dbReference type="Proteomes" id="UP001250932"/>
    </source>
</evidence>
<dbReference type="Gene3D" id="3.40.50.620">
    <property type="entry name" value="HUPs"/>
    <property type="match status" value="2"/>
</dbReference>
<organism evidence="3 4">
    <name type="scientific">Candidatus Nitronereus thalassa</name>
    <dbReference type="NCBI Taxonomy" id="3020898"/>
    <lineage>
        <taxon>Bacteria</taxon>
        <taxon>Pseudomonadati</taxon>
        <taxon>Nitrospirota</taxon>
        <taxon>Nitrospiria</taxon>
        <taxon>Nitrospirales</taxon>
        <taxon>Nitrospiraceae</taxon>
        <taxon>Candidatus Nitronereus</taxon>
    </lineage>
</organism>
<dbReference type="SUPFAM" id="SSF52402">
    <property type="entry name" value="Adenine nucleotide alpha hydrolases-like"/>
    <property type="match status" value="2"/>
</dbReference>
<dbReference type="InterPro" id="IPR014729">
    <property type="entry name" value="Rossmann-like_a/b/a_fold"/>
</dbReference>
<feature type="domain" description="UspA" evidence="2">
    <location>
        <begin position="150"/>
        <end position="287"/>
    </location>
</feature>
<feature type="domain" description="UspA" evidence="2">
    <location>
        <begin position="2"/>
        <end position="142"/>
    </location>
</feature>
<dbReference type="PANTHER" id="PTHR46268">
    <property type="entry name" value="STRESS RESPONSE PROTEIN NHAX"/>
    <property type="match status" value="1"/>
</dbReference>
<sequence>MRVLLAVDGSPHSQHAVEVVGQLSSVKSLTVVHVVNLPRLTYPALGPDITKDLAMTIEQAMREEGEHILKQAMAHLSYHNAPVSKRLEIGSPADRILTIVEEEKTDLILIGARGLGEVQEVIFGSVSHRVLTHAPCSVCIVKSPVAKLDDILLPIQGEGDEQTAVEFFGNHPFKSTAEITVFNVVPIPRSILRAGVSASETKIQQALESAETFTDHVVGKLKALHYSVIGRVGMGSPAETILEQEGSTNPDLIVMGTHNPSILSRFVLGSVSHTVLHRSTHSVLLIRPTGKEN</sequence>
<proteinExistence type="inferred from homology"/>